<dbReference type="Pfam" id="PF01739">
    <property type="entry name" value="CheR"/>
    <property type="match status" value="1"/>
</dbReference>
<dbReference type="Proteomes" id="UP000186228">
    <property type="component" value="Unassembled WGS sequence"/>
</dbReference>
<organism evidence="2 3">
    <name type="scientific">Rhizobium hainanense</name>
    <dbReference type="NCBI Taxonomy" id="52131"/>
    <lineage>
        <taxon>Bacteria</taxon>
        <taxon>Pseudomonadati</taxon>
        <taxon>Pseudomonadota</taxon>
        <taxon>Alphaproteobacteria</taxon>
        <taxon>Hyphomicrobiales</taxon>
        <taxon>Rhizobiaceae</taxon>
        <taxon>Rhizobium/Agrobacterium group</taxon>
        <taxon>Rhizobium</taxon>
    </lineage>
</organism>
<dbReference type="OrthoDB" id="8334006at2"/>
<evidence type="ECO:0000313" key="3">
    <source>
        <dbReference type="Proteomes" id="UP000186228"/>
    </source>
</evidence>
<name>A0A1C3VWH1_9HYPH</name>
<dbReference type="GO" id="GO:0032259">
    <property type="term" value="P:methylation"/>
    <property type="evidence" value="ECO:0007669"/>
    <property type="project" value="UniProtKB-KW"/>
</dbReference>
<dbReference type="Gene3D" id="3.40.50.150">
    <property type="entry name" value="Vaccinia Virus protein VP39"/>
    <property type="match status" value="1"/>
</dbReference>
<keyword evidence="2" id="KW-0489">Methyltransferase</keyword>
<dbReference type="RefSeq" id="WP_075855468.1">
    <property type="nucleotide sequence ID" value="NZ_FMAC01000008.1"/>
</dbReference>
<dbReference type="InterPro" id="IPR022642">
    <property type="entry name" value="CheR_C"/>
</dbReference>
<evidence type="ECO:0000259" key="1">
    <source>
        <dbReference type="PROSITE" id="PS50123"/>
    </source>
</evidence>
<keyword evidence="2" id="KW-0808">Transferase</keyword>
<sequence length="312" mass="34996">MLNQVMGISVVMRRMPRRVLRTLWAGMPPGMMKTTLVYRSGRYIYHRYSREAAKVQSHYTHFMRNPPLLEVLAGTLSDHAKGPTLRVASIGCSTGAELYSTLYVLKAKRPDLNFISHGLDISSGVVEVAARGVYRPDQAAGVAGLYTAGRAEVSSDDVEKLSGIVEALPDGTVRVWDSLRKNITWLTADATDPKVADLIGEQDILIANNFMGPMDDGLAEKCLRNLMRLVVPGGYLVIDGIDLDVKMKVLKDSRFKPVLMRQDDIWLADESKKGWPWLRWSREPLNRNERGWEIRYSVIFRLAGQPNQPSNP</sequence>
<accession>A0A1C3VWH1</accession>
<dbReference type="AlphaFoldDB" id="A0A1C3VWH1"/>
<dbReference type="InterPro" id="IPR029063">
    <property type="entry name" value="SAM-dependent_MTases_sf"/>
</dbReference>
<feature type="domain" description="CheR-type methyltransferase" evidence="1">
    <location>
        <begin position="55"/>
        <end position="238"/>
    </location>
</feature>
<protein>
    <submittedName>
        <fullName evidence="2">CheR methyltransferase, SAM binding domain</fullName>
    </submittedName>
</protein>
<gene>
    <name evidence="2" type="ORF">GA0061100_108288</name>
</gene>
<dbReference type="SUPFAM" id="SSF53335">
    <property type="entry name" value="S-adenosyl-L-methionine-dependent methyltransferases"/>
    <property type="match status" value="1"/>
</dbReference>
<dbReference type="InterPro" id="IPR000780">
    <property type="entry name" value="CheR_MeTrfase"/>
</dbReference>
<keyword evidence="3" id="KW-1185">Reference proteome</keyword>
<dbReference type="STRING" id="52131.GA0061100_108288"/>
<proteinExistence type="predicted"/>
<dbReference type="EMBL" id="FMAC01000008">
    <property type="protein sequence ID" value="SCB32100.1"/>
    <property type="molecule type" value="Genomic_DNA"/>
</dbReference>
<dbReference type="SMART" id="SM00138">
    <property type="entry name" value="MeTrc"/>
    <property type="match status" value="1"/>
</dbReference>
<dbReference type="PROSITE" id="PS50123">
    <property type="entry name" value="CHER"/>
    <property type="match status" value="1"/>
</dbReference>
<dbReference type="GO" id="GO:0008757">
    <property type="term" value="F:S-adenosylmethionine-dependent methyltransferase activity"/>
    <property type="evidence" value="ECO:0007669"/>
    <property type="project" value="InterPro"/>
</dbReference>
<reference evidence="3" key="1">
    <citation type="submission" date="2016-08" db="EMBL/GenBank/DDBJ databases">
        <authorList>
            <person name="Varghese N."/>
            <person name="Submissions Spin"/>
        </authorList>
    </citation>
    <scope>NUCLEOTIDE SEQUENCE [LARGE SCALE GENOMIC DNA]</scope>
    <source>
        <strain evidence="3">CCBAU 57015</strain>
    </source>
</reference>
<evidence type="ECO:0000313" key="2">
    <source>
        <dbReference type="EMBL" id="SCB32100.1"/>
    </source>
</evidence>